<keyword evidence="3" id="KW-1185">Reference proteome</keyword>
<dbReference type="Proteomes" id="UP000729402">
    <property type="component" value="Unassembled WGS sequence"/>
</dbReference>
<reference evidence="2" key="1">
    <citation type="journal article" date="2021" name="bioRxiv">
        <title>Whole Genome Assembly and Annotation of Northern Wild Rice, Zizania palustris L., Supports a Whole Genome Duplication in the Zizania Genus.</title>
        <authorList>
            <person name="Haas M."/>
            <person name="Kono T."/>
            <person name="Macchietto M."/>
            <person name="Millas R."/>
            <person name="McGilp L."/>
            <person name="Shao M."/>
            <person name="Duquette J."/>
            <person name="Hirsch C.N."/>
            <person name="Kimball J."/>
        </authorList>
    </citation>
    <scope>NUCLEOTIDE SEQUENCE</scope>
    <source>
        <tissue evidence="2">Fresh leaf tissue</tissue>
    </source>
</reference>
<evidence type="ECO:0000256" key="1">
    <source>
        <dbReference type="SAM" id="MobiDB-lite"/>
    </source>
</evidence>
<accession>A0A8J5TGJ7</accession>
<protein>
    <submittedName>
        <fullName evidence="2">Uncharacterized protein</fullName>
    </submittedName>
</protein>
<name>A0A8J5TGJ7_ZIZPA</name>
<proteinExistence type="predicted"/>
<feature type="compositionally biased region" description="Low complexity" evidence="1">
    <location>
        <begin position="101"/>
        <end position="111"/>
    </location>
</feature>
<dbReference type="AlphaFoldDB" id="A0A8J5TGJ7"/>
<feature type="region of interest" description="Disordered" evidence="1">
    <location>
        <begin position="85"/>
        <end position="111"/>
    </location>
</feature>
<reference evidence="2" key="2">
    <citation type="submission" date="2021-02" db="EMBL/GenBank/DDBJ databases">
        <authorList>
            <person name="Kimball J.A."/>
            <person name="Haas M.W."/>
            <person name="Macchietto M."/>
            <person name="Kono T."/>
            <person name="Duquette J."/>
            <person name="Shao M."/>
        </authorList>
    </citation>
    <scope>NUCLEOTIDE SEQUENCE</scope>
    <source>
        <tissue evidence="2">Fresh leaf tissue</tissue>
    </source>
</reference>
<organism evidence="2 3">
    <name type="scientific">Zizania palustris</name>
    <name type="common">Northern wild rice</name>
    <dbReference type="NCBI Taxonomy" id="103762"/>
    <lineage>
        <taxon>Eukaryota</taxon>
        <taxon>Viridiplantae</taxon>
        <taxon>Streptophyta</taxon>
        <taxon>Embryophyta</taxon>
        <taxon>Tracheophyta</taxon>
        <taxon>Spermatophyta</taxon>
        <taxon>Magnoliopsida</taxon>
        <taxon>Liliopsida</taxon>
        <taxon>Poales</taxon>
        <taxon>Poaceae</taxon>
        <taxon>BOP clade</taxon>
        <taxon>Oryzoideae</taxon>
        <taxon>Oryzeae</taxon>
        <taxon>Zizaniinae</taxon>
        <taxon>Zizania</taxon>
    </lineage>
</organism>
<comment type="caution">
    <text evidence="2">The sequence shown here is derived from an EMBL/GenBank/DDBJ whole genome shotgun (WGS) entry which is preliminary data.</text>
</comment>
<sequence length="111" mass="11467">MAGAAAGPAVGGRWLRRRWARFRGGRWAGWVGGVGKEANGLGWSGNGAAVVLGDDAAKRRGRRRLPVEGAGWGRVVEMGYGDHLCRARKSPEPSGGDGDGVDLAVAGSGDR</sequence>
<gene>
    <name evidence="2" type="ORF">GUJ93_ZPchr0015g6844</name>
</gene>
<evidence type="ECO:0000313" key="2">
    <source>
        <dbReference type="EMBL" id="KAG8083575.1"/>
    </source>
</evidence>
<evidence type="ECO:0000313" key="3">
    <source>
        <dbReference type="Proteomes" id="UP000729402"/>
    </source>
</evidence>
<dbReference type="EMBL" id="JAAALK010000085">
    <property type="protein sequence ID" value="KAG8083575.1"/>
    <property type="molecule type" value="Genomic_DNA"/>
</dbReference>